<comment type="caution">
    <text evidence="1">The sequence shown here is derived from an EMBL/GenBank/DDBJ whole genome shotgun (WGS) entry which is preliminary data.</text>
</comment>
<organism evidence="1 2">
    <name type="scientific">Acinetobacter pragensis</name>
    <dbReference type="NCBI Taxonomy" id="1806892"/>
    <lineage>
        <taxon>Bacteria</taxon>
        <taxon>Pseudomonadati</taxon>
        <taxon>Pseudomonadota</taxon>
        <taxon>Gammaproteobacteria</taxon>
        <taxon>Moraxellales</taxon>
        <taxon>Moraxellaceae</taxon>
        <taxon>Acinetobacter</taxon>
    </lineage>
</organism>
<sequence length="127" mass="14782">MLLQITVFMQPLLPEKFQFSLVCVTISDLKAQIQNQELQHQHVSYHHDVDAIKLETAKTAHHHQLNHQCMFCTAYGHLVANLEIDLNPILDRIQIRLLSFQKAFKHVYFVLQRLFLTPQGRAPPLFA</sequence>
<evidence type="ECO:0000313" key="2">
    <source>
        <dbReference type="Proteomes" id="UP000076276"/>
    </source>
</evidence>
<dbReference type="RefSeq" id="WP_067665602.1">
    <property type="nucleotide sequence ID" value="NZ_CBCSIK010000006.1"/>
</dbReference>
<protein>
    <recommendedName>
        <fullName evidence="3">DUF2946 domain-containing protein</fullName>
    </recommendedName>
</protein>
<evidence type="ECO:0008006" key="3">
    <source>
        <dbReference type="Google" id="ProtNLM"/>
    </source>
</evidence>
<keyword evidence="2" id="KW-1185">Reference proteome</keyword>
<evidence type="ECO:0000313" key="1">
    <source>
        <dbReference type="EMBL" id="KYQ73522.1"/>
    </source>
</evidence>
<dbReference type="EMBL" id="LUAW01000002">
    <property type="protein sequence ID" value="KYQ73522.1"/>
    <property type="molecule type" value="Genomic_DNA"/>
</dbReference>
<dbReference type="Proteomes" id="UP000076276">
    <property type="component" value="Unassembled WGS sequence"/>
</dbReference>
<dbReference type="OrthoDB" id="6717385at2"/>
<dbReference type="STRING" id="1806892.AZH43_05225"/>
<gene>
    <name evidence="1" type="ORF">AZH43_05225</name>
</gene>
<name>A0A151Y635_9GAMM</name>
<accession>A0A151Y635</accession>
<dbReference type="AlphaFoldDB" id="A0A151Y635"/>
<proteinExistence type="predicted"/>
<reference evidence="1 2" key="1">
    <citation type="submission" date="2016-03" db="EMBL/GenBank/DDBJ databases">
        <title>Acinetobacter genomospecies 28 strain ANC 4149.</title>
        <authorList>
            <person name="Radolfova-Krizova L."/>
            <person name="Nemec A."/>
        </authorList>
    </citation>
    <scope>NUCLEOTIDE SEQUENCE [LARGE SCALE GENOMIC DNA]</scope>
    <source>
        <strain evidence="1 2">ANC 4149</strain>
    </source>
</reference>